<accession>A0A1X0BM53</accession>
<proteinExistence type="predicted"/>
<name>A0A1X0BM53_MYCCF</name>
<dbReference type="STRING" id="1249101.BST21_21835"/>
<evidence type="ECO:0000313" key="2">
    <source>
        <dbReference type="Proteomes" id="UP000466431"/>
    </source>
</evidence>
<organism evidence="1 2">
    <name type="scientific">Mycolicibacterium celeriflavum</name>
    <name type="common">Mycobacterium celeriflavum</name>
    <dbReference type="NCBI Taxonomy" id="1249101"/>
    <lineage>
        <taxon>Bacteria</taxon>
        <taxon>Bacillati</taxon>
        <taxon>Actinomycetota</taxon>
        <taxon>Actinomycetes</taxon>
        <taxon>Mycobacteriales</taxon>
        <taxon>Mycobacteriaceae</taxon>
        <taxon>Mycolicibacterium</taxon>
    </lineage>
</organism>
<gene>
    <name evidence="1" type="ORF">MCEL_18860</name>
</gene>
<dbReference type="OrthoDB" id="4571489at2"/>
<dbReference type="KEGG" id="mcee:MCEL_18860"/>
<dbReference type="EMBL" id="AP022591">
    <property type="protein sequence ID" value="BBY43591.1"/>
    <property type="molecule type" value="Genomic_DNA"/>
</dbReference>
<evidence type="ECO:0000313" key="1">
    <source>
        <dbReference type="EMBL" id="BBY43591.1"/>
    </source>
</evidence>
<protein>
    <submittedName>
        <fullName evidence="1">Uncharacterized protein</fullName>
    </submittedName>
</protein>
<dbReference type="Proteomes" id="UP000466431">
    <property type="component" value="Chromosome"/>
</dbReference>
<reference evidence="1 2" key="1">
    <citation type="journal article" date="2019" name="Emerg. Microbes Infect.">
        <title>Comprehensive subspecies identification of 175 nontuberculous mycobacteria species based on 7547 genomic profiles.</title>
        <authorList>
            <person name="Matsumoto Y."/>
            <person name="Kinjo T."/>
            <person name="Motooka D."/>
            <person name="Nabeya D."/>
            <person name="Jung N."/>
            <person name="Uechi K."/>
            <person name="Horii T."/>
            <person name="Iida T."/>
            <person name="Fujita J."/>
            <person name="Nakamura S."/>
        </authorList>
    </citation>
    <scope>NUCLEOTIDE SEQUENCE [LARGE SCALE GENOMIC DNA]</scope>
    <source>
        <strain evidence="1 2">JCM 18439</strain>
    </source>
</reference>
<sequence>MNAKTHEPLARPIRELVLPFPSVDWLSRRLNAGIIPGTKLGRTWVMSDDDVRAALAIFKNTNAHAPAASGITPASARRRALQPVGGAQ</sequence>
<dbReference type="RefSeq" id="WP_083006701.1">
    <property type="nucleotide sequence ID" value="NZ_AP022591.1"/>
</dbReference>
<keyword evidence="2" id="KW-1185">Reference proteome</keyword>
<dbReference type="AlphaFoldDB" id="A0A1X0BM53"/>